<dbReference type="EMBL" id="CAACYI010000001">
    <property type="protein sequence ID" value="VFB16513.1"/>
    <property type="molecule type" value="Genomic_DNA"/>
</dbReference>
<dbReference type="Pfam" id="PF02645">
    <property type="entry name" value="DegV"/>
    <property type="match status" value="1"/>
</dbReference>
<evidence type="ECO:0000313" key="3">
    <source>
        <dbReference type="Proteomes" id="UP000377798"/>
    </source>
</evidence>
<dbReference type="AlphaFoldDB" id="A0A8H2R1C0"/>
<comment type="caution">
    <text evidence="2">The sequence shown here is derived from an EMBL/GenBank/DDBJ whole genome shotgun (WGS) entry which is preliminary data.</text>
</comment>
<evidence type="ECO:0000256" key="1">
    <source>
        <dbReference type="ARBA" id="ARBA00023121"/>
    </source>
</evidence>
<name>A0A8H2R1C0_9FIRM</name>
<keyword evidence="1" id="KW-0446">Lipid-binding</keyword>
<dbReference type="Gene3D" id="3.30.1180.10">
    <property type="match status" value="1"/>
</dbReference>
<dbReference type="PANTHER" id="PTHR33434:SF2">
    <property type="entry name" value="FATTY ACID-BINDING PROTEIN TM_1468"/>
    <property type="match status" value="1"/>
</dbReference>
<dbReference type="InterPro" id="IPR050270">
    <property type="entry name" value="DegV_domain_contain"/>
</dbReference>
<dbReference type="SUPFAM" id="SSF82549">
    <property type="entry name" value="DAK1/DegV-like"/>
    <property type="match status" value="1"/>
</dbReference>
<dbReference type="NCBIfam" id="TIGR00762">
    <property type="entry name" value="DegV"/>
    <property type="match status" value="1"/>
</dbReference>
<dbReference type="PROSITE" id="PS51482">
    <property type="entry name" value="DEGV"/>
    <property type="match status" value="1"/>
</dbReference>
<gene>
    <name evidence="2" type="ORF">NCTC13150_01062</name>
</gene>
<dbReference type="GO" id="GO:0008289">
    <property type="term" value="F:lipid binding"/>
    <property type="evidence" value="ECO:0007669"/>
    <property type="project" value="UniProtKB-KW"/>
</dbReference>
<keyword evidence="3" id="KW-1185">Reference proteome</keyword>
<dbReference type="Gene3D" id="3.40.50.10170">
    <property type="match status" value="1"/>
</dbReference>
<dbReference type="RefSeq" id="WP_131749134.1">
    <property type="nucleotide sequence ID" value="NZ_CAACYI010000001.1"/>
</dbReference>
<dbReference type="Proteomes" id="UP000377798">
    <property type="component" value="Unassembled WGS sequence"/>
</dbReference>
<accession>A0A8H2R1C0</accession>
<evidence type="ECO:0000313" key="2">
    <source>
        <dbReference type="EMBL" id="VFB16513.1"/>
    </source>
</evidence>
<organism evidence="2 3">
    <name type="scientific">Urinicoccus massiliensis</name>
    <dbReference type="NCBI Taxonomy" id="1723382"/>
    <lineage>
        <taxon>Bacteria</taxon>
        <taxon>Bacillati</taxon>
        <taxon>Bacillota</taxon>
        <taxon>Tissierellia</taxon>
        <taxon>Tissierellales</taxon>
        <taxon>Peptoniphilaceae</taxon>
        <taxon>Urinicoccus</taxon>
    </lineage>
</organism>
<proteinExistence type="predicted"/>
<sequence length="288" mass="31928">MNSYCIVSDSCLDFSPEEMKAKGVELVPINTVMDEVEYGLNREKISLEDFFQKIKEGARPTTVAANPADYQDFFEKFLKAGKDLLYIAFSSGLSSSYANARLAIEDLKGTYPDWKIGLVDTRSASVIESLVLAMALREQAAGKTMDQVVDYLEEKIPYTKVEFIIDDLFHLERGGRISKTKAIFGTALKVVPILSMDLEGKLYLSESVRGRKKALGTILSHLKENIDPDLYDEVYVSYSSSGKEAASLKEAIEALGFKVHLYEMSLTIAAHTGPGCLVLAYGSKKKRD</sequence>
<reference evidence="2 3" key="1">
    <citation type="submission" date="2019-02" db="EMBL/GenBank/DDBJ databases">
        <authorList>
            <consortium name="Pathogen Informatics"/>
        </authorList>
    </citation>
    <scope>NUCLEOTIDE SEQUENCE [LARGE SCALE GENOMIC DNA]</scope>
    <source>
        <strain evidence="2 3">3012STDY7089603</strain>
    </source>
</reference>
<dbReference type="InterPro" id="IPR043168">
    <property type="entry name" value="DegV_C"/>
</dbReference>
<protein>
    <submittedName>
        <fullName evidence="2">DegV domain-containing protein SAV1425</fullName>
    </submittedName>
</protein>
<dbReference type="InterPro" id="IPR003797">
    <property type="entry name" value="DegV"/>
</dbReference>
<dbReference type="PANTHER" id="PTHR33434">
    <property type="entry name" value="DEGV DOMAIN-CONTAINING PROTEIN DR_1986-RELATED"/>
    <property type="match status" value="1"/>
</dbReference>